<evidence type="ECO:0000313" key="4">
    <source>
        <dbReference type="Proteomes" id="UP000051645"/>
    </source>
</evidence>
<keyword evidence="4" id="KW-1185">Reference proteome</keyword>
<reference evidence="4 5" key="1">
    <citation type="journal article" date="2015" name="Genome Announc.">
        <title>Expanding the biotechnology potential of lactobacilli through comparative genomics of 213 strains and associated genera.</title>
        <authorList>
            <person name="Sun Z."/>
            <person name="Harris H.M."/>
            <person name="McCann A."/>
            <person name="Guo C."/>
            <person name="Argimon S."/>
            <person name="Zhang W."/>
            <person name="Yang X."/>
            <person name="Jeffery I.B."/>
            <person name="Cooney J.C."/>
            <person name="Kagawa T.F."/>
            <person name="Liu W."/>
            <person name="Song Y."/>
            <person name="Salvetti E."/>
            <person name="Wrobel A."/>
            <person name="Rasinkangas P."/>
            <person name="Parkhill J."/>
            <person name="Rea M.C."/>
            <person name="O'Sullivan O."/>
            <person name="Ritari J."/>
            <person name="Douillard F.P."/>
            <person name="Paul Ross R."/>
            <person name="Yang R."/>
            <person name="Briner A.E."/>
            <person name="Felis G.E."/>
            <person name="de Vos W.M."/>
            <person name="Barrangou R."/>
            <person name="Klaenhammer T.R."/>
            <person name="Caufield P.W."/>
            <person name="Cui Y."/>
            <person name="Zhang H."/>
            <person name="O'Toole P.W."/>
        </authorList>
    </citation>
    <scope>NUCLEOTIDE SEQUENCE [LARGE SCALE GENOMIC DNA]</scope>
    <source>
        <strain evidence="2 5">ATCC BAA-66</strain>
        <strain evidence="3 4">DSM 13344</strain>
    </source>
</reference>
<evidence type="ECO:0000313" key="5">
    <source>
        <dbReference type="Proteomes" id="UP000051751"/>
    </source>
</evidence>
<comment type="caution">
    <text evidence="3">The sequence shown here is derived from an EMBL/GenBank/DDBJ whole genome shotgun (WGS) entry which is preliminary data.</text>
</comment>
<feature type="region of interest" description="Disordered" evidence="1">
    <location>
        <begin position="95"/>
        <end position="121"/>
    </location>
</feature>
<dbReference type="EMBL" id="JQAT01000001">
    <property type="protein sequence ID" value="KRN29215.1"/>
    <property type="molecule type" value="Genomic_DNA"/>
</dbReference>
<sequence length="139" mass="15428">MTKKITFTQNTDETPEISYEGFTEGSAIAAVAVSLAFMVKHAKFPAELAVAAFETQEEQLDDDTPIKNVHLDPHEEDLRAAEKMKFIADLLRAAHEPEQKTESPIPATVKEETSIDLDPNDDGLTLADLIKALFEEEEK</sequence>
<organism evidence="3 4">
    <name type="scientific">Lactobacillus selangorensis</name>
    <dbReference type="NCBI Taxonomy" id="81857"/>
    <lineage>
        <taxon>Bacteria</taxon>
        <taxon>Bacillati</taxon>
        <taxon>Bacillota</taxon>
        <taxon>Bacilli</taxon>
        <taxon>Lactobacillales</taxon>
        <taxon>Lactobacillaceae</taxon>
        <taxon>Lactobacillus</taxon>
    </lineage>
</organism>
<dbReference type="Proteomes" id="UP000051645">
    <property type="component" value="Unassembled WGS sequence"/>
</dbReference>
<dbReference type="PATRIC" id="fig|81857.3.peg.97"/>
<dbReference type="AlphaFoldDB" id="A0A0R2FSH2"/>
<dbReference type="Proteomes" id="UP000051751">
    <property type="component" value="Unassembled WGS sequence"/>
</dbReference>
<protein>
    <submittedName>
        <fullName evidence="3">Uncharacterized protein</fullName>
    </submittedName>
</protein>
<proteinExistence type="predicted"/>
<name>A0A0R2FSH2_9LACO</name>
<dbReference type="RefSeq" id="WP_057769721.1">
    <property type="nucleotide sequence ID" value="NZ_JQAT01000001.1"/>
</dbReference>
<evidence type="ECO:0000256" key="1">
    <source>
        <dbReference type="SAM" id="MobiDB-lite"/>
    </source>
</evidence>
<evidence type="ECO:0000313" key="3">
    <source>
        <dbReference type="EMBL" id="KRN31427.1"/>
    </source>
</evidence>
<dbReference type="EMBL" id="JQAZ01000004">
    <property type="protein sequence ID" value="KRN31427.1"/>
    <property type="molecule type" value="Genomic_DNA"/>
</dbReference>
<accession>A0A0R2FSH2</accession>
<evidence type="ECO:0000313" key="2">
    <source>
        <dbReference type="EMBL" id="KRN29215.1"/>
    </source>
</evidence>
<gene>
    <name evidence="2" type="ORF">IV38_GL000095</name>
    <name evidence="3" type="ORF">IV40_GL001423</name>
</gene>